<feature type="compositionally biased region" description="Gly residues" evidence="1">
    <location>
        <begin position="176"/>
        <end position="203"/>
    </location>
</feature>
<keyword evidence="3" id="KW-1185">Reference proteome</keyword>
<proteinExistence type="predicted"/>
<feature type="compositionally biased region" description="Polar residues" evidence="1">
    <location>
        <begin position="396"/>
        <end position="409"/>
    </location>
</feature>
<sequence>MSGADFDALYAKINAIVPGGLNTAAAAWRGFAKACQISAAKAGRAAGNVGGHSTAPYQAAADRANPIAGRVSGLAAQATAMAGRLATASEVAARAQYEAYQQKAQVDQAIRQAGAAADYHGDTNVQPNGAATASTNAGTRLAIENAKAAAAAKLRAEAAKVTAAYNAFGTSAPSESGGGGAGGGGAGGGGAAGGGAAGGGASASGGPAPASSAVAGPEAGDFAGWVRDPRTGHLVDPASGQAFDPGSGRYIDPLTGKPFGEVAQYASRLEGLSAGAPATSAGGIAPLATAGTGSAPVYGGVIPPSLSPTNPAAAQLQQRAAQQLAANAAAARQYAAASGHPYPPPAGGGYAGAAPSGTRSRGRSPQNSAPPSIWGGHPSSTRSTRERKQTEESASHWATDNEMWSSGQQIRDDLLDDKG</sequence>
<evidence type="ECO:0000256" key="1">
    <source>
        <dbReference type="SAM" id="MobiDB-lite"/>
    </source>
</evidence>
<dbReference type="RefSeq" id="WP_207222527.1">
    <property type="nucleotide sequence ID" value="NZ_SGWQ01000002.1"/>
</dbReference>
<dbReference type="Proteomes" id="UP000294257">
    <property type="component" value="Unassembled WGS sequence"/>
</dbReference>
<organism evidence="2 3">
    <name type="scientific">Herbihabitans rhizosphaerae</name>
    <dbReference type="NCBI Taxonomy" id="1872711"/>
    <lineage>
        <taxon>Bacteria</taxon>
        <taxon>Bacillati</taxon>
        <taxon>Actinomycetota</taxon>
        <taxon>Actinomycetes</taxon>
        <taxon>Pseudonocardiales</taxon>
        <taxon>Pseudonocardiaceae</taxon>
        <taxon>Herbihabitans</taxon>
    </lineage>
</organism>
<feature type="region of interest" description="Disordered" evidence="1">
    <location>
        <begin position="336"/>
        <end position="419"/>
    </location>
</feature>
<reference evidence="2 3" key="1">
    <citation type="submission" date="2019-02" db="EMBL/GenBank/DDBJ databases">
        <title>Genomic Encyclopedia of Type Strains, Phase IV (KMG-IV): sequencing the most valuable type-strain genomes for metagenomic binning, comparative biology and taxonomic classification.</title>
        <authorList>
            <person name="Goeker M."/>
        </authorList>
    </citation>
    <scope>NUCLEOTIDE SEQUENCE [LARGE SCALE GENOMIC DNA]</scope>
    <source>
        <strain evidence="2 3">DSM 101727</strain>
    </source>
</reference>
<gene>
    <name evidence="2" type="ORF">EV193_10269</name>
</gene>
<feature type="region of interest" description="Disordered" evidence="1">
    <location>
        <begin position="170"/>
        <end position="249"/>
    </location>
</feature>
<accession>A0A4V2EU25</accession>
<feature type="compositionally biased region" description="Basic and acidic residues" evidence="1">
    <location>
        <begin position="383"/>
        <end position="394"/>
    </location>
</feature>
<feature type="compositionally biased region" description="Low complexity" evidence="1">
    <location>
        <begin position="204"/>
        <end position="220"/>
    </location>
</feature>
<dbReference type="EMBL" id="SGWQ01000002">
    <property type="protein sequence ID" value="RZS43093.1"/>
    <property type="molecule type" value="Genomic_DNA"/>
</dbReference>
<name>A0A4V2EU25_9PSEU</name>
<dbReference type="AlphaFoldDB" id="A0A4V2EU25"/>
<evidence type="ECO:0000313" key="3">
    <source>
        <dbReference type="Proteomes" id="UP000294257"/>
    </source>
</evidence>
<protein>
    <submittedName>
        <fullName evidence="2">Uncharacterized protein</fullName>
    </submittedName>
</protein>
<feature type="compositionally biased region" description="Basic and acidic residues" evidence="1">
    <location>
        <begin position="410"/>
        <end position="419"/>
    </location>
</feature>
<evidence type="ECO:0000313" key="2">
    <source>
        <dbReference type="EMBL" id="RZS43093.1"/>
    </source>
</evidence>
<comment type="caution">
    <text evidence="2">The sequence shown here is derived from an EMBL/GenBank/DDBJ whole genome shotgun (WGS) entry which is preliminary data.</text>
</comment>